<sequence>MEWKLKTFHELTGHEVYRILQARVNVFMLEQNCLYPEIDGKDQTSRHLFLEADGEIAAYCRLVPRGVSYDDASIGRVLVKEAYRGKGLAQELMKRAIAFLKDEWGETTVKIQAQNYLHGFYGSFGFQAVSDVYLEDNIPHVDMVLRMES</sequence>
<evidence type="ECO:0000256" key="1">
    <source>
        <dbReference type="ARBA" id="ARBA00022679"/>
    </source>
</evidence>
<accession>A0ABV5BJ19</accession>
<keyword evidence="5" id="KW-1185">Reference proteome</keyword>
<name>A0ABV5BJ19_9BACL</name>
<dbReference type="InterPro" id="IPR000182">
    <property type="entry name" value="GNAT_dom"/>
</dbReference>
<comment type="caution">
    <text evidence="4">The sequence shown here is derived from an EMBL/GenBank/DDBJ whole genome shotgun (WGS) entry which is preliminary data.</text>
</comment>
<keyword evidence="1" id="KW-0808">Transferase</keyword>
<dbReference type="PANTHER" id="PTHR43877">
    <property type="entry name" value="AMINOALKYLPHOSPHONATE N-ACETYLTRANSFERASE-RELATED-RELATED"/>
    <property type="match status" value="1"/>
</dbReference>
<evidence type="ECO:0000259" key="3">
    <source>
        <dbReference type="PROSITE" id="PS51186"/>
    </source>
</evidence>
<evidence type="ECO:0000313" key="4">
    <source>
        <dbReference type="EMBL" id="MFB5684834.1"/>
    </source>
</evidence>
<dbReference type="Pfam" id="PF13673">
    <property type="entry name" value="Acetyltransf_10"/>
    <property type="match status" value="1"/>
</dbReference>
<dbReference type="RefSeq" id="WP_375528499.1">
    <property type="nucleotide sequence ID" value="NZ_JBHILM010000049.1"/>
</dbReference>
<dbReference type="Proteomes" id="UP001580407">
    <property type="component" value="Unassembled WGS sequence"/>
</dbReference>
<dbReference type="CDD" id="cd04301">
    <property type="entry name" value="NAT_SF"/>
    <property type="match status" value="1"/>
</dbReference>
<dbReference type="InterPro" id="IPR016181">
    <property type="entry name" value="Acyl_CoA_acyltransferase"/>
</dbReference>
<dbReference type="PROSITE" id="PS51186">
    <property type="entry name" value="GNAT"/>
    <property type="match status" value="1"/>
</dbReference>
<dbReference type="SUPFAM" id="SSF55729">
    <property type="entry name" value="Acyl-CoA N-acyltransferases (Nat)"/>
    <property type="match status" value="1"/>
</dbReference>
<feature type="domain" description="N-acetyltransferase" evidence="3">
    <location>
        <begin position="6"/>
        <end position="148"/>
    </location>
</feature>
<organism evidence="4 5">
    <name type="scientific">Paenibacillus terreus</name>
    <dbReference type="NCBI Taxonomy" id="1387834"/>
    <lineage>
        <taxon>Bacteria</taxon>
        <taxon>Bacillati</taxon>
        <taxon>Bacillota</taxon>
        <taxon>Bacilli</taxon>
        <taxon>Bacillales</taxon>
        <taxon>Paenibacillaceae</taxon>
        <taxon>Paenibacillus</taxon>
    </lineage>
</organism>
<evidence type="ECO:0000313" key="5">
    <source>
        <dbReference type="Proteomes" id="UP001580407"/>
    </source>
</evidence>
<dbReference type="EMBL" id="JBHILM010000049">
    <property type="protein sequence ID" value="MFB5684834.1"/>
    <property type="molecule type" value="Genomic_DNA"/>
</dbReference>
<gene>
    <name evidence="4" type="ORF">ACE3NQ_28395</name>
</gene>
<dbReference type="InterPro" id="IPR050832">
    <property type="entry name" value="Bact_Acetyltransf"/>
</dbReference>
<proteinExistence type="predicted"/>
<protein>
    <submittedName>
        <fullName evidence="4">GNAT family N-acetyltransferase</fullName>
    </submittedName>
</protein>
<keyword evidence="2" id="KW-0012">Acyltransferase</keyword>
<evidence type="ECO:0000256" key="2">
    <source>
        <dbReference type="ARBA" id="ARBA00023315"/>
    </source>
</evidence>
<dbReference type="Gene3D" id="3.40.630.30">
    <property type="match status" value="1"/>
</dbReference>
<reference evidence="4 5" key="1">
    <citation type="submission" date="2024-09" db="EMBL/GenBank/DDBJ databases">
        <authorList>
            <person name="Ruan L."/>
        </authorList>
    </citation>
    <scope>NUCLEOTIDE SEQUENCE [LARGE SCALE GENOMIC DNA]</scope>
    <source>
        <strain evidence="4 5">D33</strain>
    </source>
</reference>